<proteinExistence type="predicted"/>
<sequence>MLGVVKVQWYRGRQWKAPVLYLGNRAGPVSLPREQTVCFRQLGCIKAFLFFCQEHEFQLQSMLEKECVGKVVGREKAASVGCFPGLSCVPHCVILAESLYLRSF</sequence>
<reference evidence="1" key="1">
    <citation type="journal article" date="2015" name="Genome Biol. Evol.">
        <title>Organellar Genomes of White Spruce (Picea glauca): Assembly and Annotation.</title>
        <authorList>
            <person name="Jackman S.D."/>
            <person name="Warren R.L."/>
            <person name="Gibb E.A."/>
            <person name="Vandervalk B.P."/>
            <person name="Mohamadi H."/>
            <person name="Chu J."/>
            <person name="Raymond A."/>
            <person name="Pleasance S."/>
            <person name="Coope R."/>
            <person name="Wildung M.R."/>
            <person name="Ritland C.E."/>
            <person name="Bousquet J."/>
            <person name="Jones S.J."/>
            <person name="Bohlmann J."/>
            <person name="Birol I."/>
        </authorList>
    </citation>
    <scope>NUCLEOTIDE SEQUENCE [LARGE SCALE GENOMIC DNA]</scope>
    <source>
        <tissue evidence="1">Flushing bud</tissue>
    </source>
</reference>
<gene>
    <name evidence="1" type="ORF">ABT39_MTgene3181</name>
</gene>
<geneLocation type="mitochondrion" evidence="1"/>
<protein>
    <submittedName>
        <fullName evidence="1">Uncharacterized protein</fullName>
    </submittedName>
</protein>
<comment type="caution">
    <text evidence="1">The sequence shown here is derived from an EMBL/GenBank/DDBJ whole genome shotgun (WGS) entry which is preliminary data.</text>
</comment>
<organism evidence="1">
    <name type="scientific">Picea glauca</name>
    <name type="common">White spruce</name>
    <name type="synonym">Pinus glauca</name>
    <dbReference type="NCBI Taxonomy" id="3330"/>
    <lineage>
        <taxon>Eukaryota</taxon>
        <taxon>Viridiplantae</taxon>
        <taxon>Streptophyta</taxon>
        <taxon>Embryophyta</taxon>
        <taxon>Tracheophyta</taxon>
        <taxon>Spermatophyta</taxon>
        <taxon>Pinopsida</taxon>
        <taxon>Pinidae</taxon>
        <taxon>Conifers I</taxon>
        <taxon>Pinales</taxon>
        <taxon>Pinaceae</taxon>
        <taxon>Picea</taxon>
    </lineage>
</organism>
<accession>A0A117NIH0</accession>
<evidence type="ECO:0000313" key="1">
    <source>
        <dbReference type="EMBL" id="KUM49953.1"/>
    </source>
</evidence>
<dbReference type="AlphaFoldDB" id="A0A117NIH0"/>
<name>A0A117NIH0_PICGL</name>
<keyword evidence="1" id="KW-0496">Mitochondrion</keyword>
<dbReference type="EMBL" id="LKAM01000002">
    <property type="protein sequence ID" value="KUM49953.1"/>
    <property type="molecule type" value="Genomic_DNA"/>
</dbReference>